<proteinExistence type="predicted"/>
<dbReference type="Gene3D" id="2.60.40.290">
    <property type="match status" value="1"/>
</dbReference>
<dbReference type="RefSeq" id="WP_378251959.1">
    <property type="nucleotide sequence ID" value="NZ_JBHSIT010000001.1"/>
</dbReference>
<keyword evidence="2" id="KW-0472">Membrane</keyword>
<dbReference type="InterPro" id="IPR012291">
    <property type="entry name" value="CBM2_carb-bd_dom_sf"/>
</dbReference>
<evidence type="ECO:0000259" key="3">
    <source>
        <dbReference type="PROSITE" id="PS51173"/>
    </source>
</evidence>
<dbReference type="Pfam" id="PF00553">
    <property type="entry name" value="CBM_2"/>
    <property type="match status" value="1"/>
</dbReference>
<feature type="region of interest" description="Disordered" evidence="1">
    <location>
        <begin position="66"/>
        <end position="99"/>
    </location>
</feature>
<sequence>MGRHTRLRTPEDEVLPPPAGPSSRPRWKQLVAHVPFPLMPLVALMLAVGVVVLAYSTQQISLNFNKSPQAATPRDAGGPSDGTMSERSPGERASRGAGRTGLTVAFRVASRTSTGFRGTVTISNHGSTTVPKWALAFRVPGGTVRAVTGAAVVQTGSVVRVRSRSGQALPPGASLRIAFTSVGAVAAPVDCVINRQTCARA</sequence>
<dbReference type="SUPFAM" id="SSF49384">
    <property type="entry name" value="Carbohydrate-binding domain"/>
    <property type="match status" value="1"/>
</dbReference>
<dbReference type="InterPro" id="IPR001919">
    <property type="entry name" value="CBD2"/>
</dbReference>
<reference evidence="5" key="1">
    <citation type="journal article" date="2019" name="Int. J. Syst. Evol. Microbiol.">
        <title>The Global Catalogue of Microorganisms (GCM) 10K type strain sequencing project: providing services to taxonomists for standard genome sequencing and annotation.</title>
        <authorList>
            <consortium name="The Broad Institute Genomics Platform"/>
            <consortium name="The Broad Institute Genome Sequencing Center for Infectious Disease"/>
            <person name="Wu L."/>
            <person name="Ma J."/>
        </authorList>
    </citation>
    <scope>NUCLEOTIDE SEQUENCE [LARGE SCALE GENOMIC DNA]</scope>
    <source>
        <strain evidence="5">KLKA75</strain>
    </source>
</reference>
<organism evidence="4 5">
    <name type="scientific">Actinomadura gamaensis</name>
    <dbReference type="NCBI Taxonomy" id="1763541"/>
    <lineage>
        <taxon>Bacteria</taxon>
        <taxon>Bacillati</taxon>
        <taxon>Actinomycetota</taxon>
        <taxon>Actinomycetes</taxon>
        <taxon>Streptosporangiales</taxon>
        <taxon>Thermomonosporaceae</taxon>
        <taxon>Actinomadura</taxon>
    </lineage>
</organism>
<gene>
    <name evidence="4" type="ORF">ACFPCY_02850</name>
</gene>
<dbReference type="SMART" id="SM00637">
    <property type="entry name" value="CBD_II"/>
    <property type="match status" value="1"/>
</dbReference>
<keyword evidence="2" id="KW-1133">Transmembrane helix</keyword>
<feature type="region of interest" description="Disordered" evidence="1">
    <location>
        <begin position="1"/>
        <end position="25"/>
    </location>
</feature>
<comment type="caution">
    <text evidence="4">The sequence shown here is derived from an EMBL/GenBank/DDBJ whole genome shotgun (WGS) entry which is preliminary data.</text>
</comment>
<keyword evidence="5" id="KW-1185">Reference proteome</keyword>
<dbReference type="PROSITE" id="PS51173">
    <property type="entry name" value="CBM2"/>
    <property type="match status" value="1"/>
</dbReference>
<protein>
    <submittedName>
        <fullName evidence="4">Cellulose binding domain-containing protein</fullName>
    </submittedName>
</protein>
<feature type="domain" description="CBM2" evidence="3">
    <location>
        <begin position="95"/>
        <end position="201"/>
    </location>
</feature>
<evidence type="ECO:0000256" key="1">
    <source>
        <dbReference type="SAM" id="MobiDB-lite"/>
    </source>
</evidence>
<dbReference type="Proteomes" id="UP001595872">
    <property type="component" value="Unassembled WGS sequence"/>
</dbReference>
<evidence type="ECO:0000256" key="2">
    <source>
        <dbReference type="SAM" id="Phobius"/>
    </source>
</evidence>
<feature type="transmembrane region" description="Helical" evidence="2">
    <location>
        <begin position="30"/>
        <end position="55"/>
    </location>
</feature>
<evidence type="ECO:0000313" key="5">
    <source>
        <dbReference type="Proteomes" id="UP001595872"/>
    </source>
</evidence>
<evidence type="ECO:0000313" key="4">
    <source>
        <dbReference type="EMBL" id="MFC4906244.1"/>
    </source>
</evidence>
<name>A0ABV9TRM3_9ACTN</name>
<accession>A0ABV9TRM3</accession>
<keyword evidence="2" id="KW-0812">Transmembrane</keyword>
<dbReference type="InterPro" id="IPR008965">
    <property type="entry name" value="CBM2/CBM3_carb-bd_dom_sf"/>
</dbReference>
<dbReference type="EMBL" id="JBHSIT010000001">
    <property type="protein sequence ID" value="MFC4906244.1"/>
    <property type="molecule type" value="Genomic_DNA"/>
</dbReference>